<organism evidence="1 2">
    <name type="scientific">Marinobacterium maritimum</name>
    <dbReference type="NCBI Taxonomy" id="500162"/>
    <lineage>
        <taxon>Bacteria</taxon>
        <taxon>Pseudomonadati</taxon>
        <taxon>Pseudomonadota</taxon>
        <taxon>Gammaproteobacteria</taxon>
        <taxon>Oceanospirillales</taxon>
        <taxon>Oceanospirillaceae</taxon>
        <taxon>Marinobacterium</taxon>
    </lineage>
</organism>
<dbReference type="Proteomes" id="UP001499915">
    <property type="component" value="Unassembled WGS sequence"/>
</dbReference>
<protein>
    <recommendedName>
        <fullName evidence="3">DUF2764 family protein</fullName>
    </recommendedName>
</protein>
<evidence type="ECO:0000313" key="2">
    <source>
        <dbReference type="Proteomes" id="UP001499915"/>
    </source>
</evidence>
<comment type="caution">
    <text evidence="1">The sequence shown here is derived from an EMBL/GenBank/DDBJ whole genome shotgun (WGS) entry which is preliminary data.</text>
</comment>
<evidence type="ECO:0000313" key="1">
    <source>
        <dbReference type="EMBL" id="GAA0696370.1"/>
    </source>
</evidence>
<dbReference type="RefSeq" id="WP_343806512.1">
    <property type="nucleotide sequence ID" value="NZ_BAAAET010000003.1"/>
</dbReference>
<reference evidence="1 2" key="1">
    <citation type="journal article" date="2019" name="Int. J. Syst. Evol. Microbiol.">
        <title>The Global Catalogue of Microorganisms (GCM) 10K type strain sequencing project: providing services to taxonomists for standard genome sequencing and annotation.</title>
        <authorList>
            <consortium name="The Broad Institute Genomics Platform"/>
            <consortium name="The Broad Institute Genome Sequencing Center for Infectious Disease"/>
            <person name="Wu L."/>
            <person name="Ma J."/>
        </authorList>
    </citation>
    <scope>NUCLEOTIDE SEQUENCE [LARGE SCALE GENOMIC DNA]</scope>
    <source>
        <strain evidence="1 2">JCM 15134</strain>
    </source>
</reference>
<dbReference type="EMBL" id="BAAAET010000003">
    <property type="protein sequence ID" value="GAA0696370.1"/>
    <property type="molecule type" value="Genomic_DNA"/>
</dbReference>
<gene>
    <name evidence="1" type="ORF">GCM10009104_25470</name>
</gene>
<sequence>MSVYYTLIPALPALPVKLEQLKELPISVLQLERRLGMLPEADQVLLVRALRLFQRERTGDEAFSDRDEVLHWQQELAAIPYKPLRAVLAENLEWRSLIAAQRYRLAGQHEGDSFEGYGKRTWIIRRDWQQPDFGLGRRYPWLVESLAQLKQGQGVELEQQILARLWRKLRMLEQSHPFSLIAVAAYRLRWSIAEYRLRWQAEAAQQHFSQLVDRALAGVMPDSGIDPVWIDPVRMDPVTEANR</sequence>
<evidence type="ECO:0008006" key="3">
    <source>
        <dbReference type="Google" id="ProtNLM"/>
    </source>
</evidence>
<proteinExistence type="predicted"/>
<accession>A0ABN1I859</accession>
<name>A0ABN1I859_9GAMM</name>
<keyword evidence="2" id="KW-1185">Reference proteome</keyword>